<organism evidence="1 2">
    <name type="scientific">Metabacillus litoralis</name>
    <dbReference type="NCBI Taxonomy" id="152268"/>
    <lineage>
        <taxon>Bacteria</taxon>
        <taxon>Bacillati</taxon>
        <taxon>Bacillota</taxon>
        <taxon>Bacilli</taxon>
        <taxon>Bacillales</taxon>
        <taxon>Bacillaceae</taxon>
        <taxon>Metabacillus</taxon>
    </lineage>
</organism>
<comment type="caution">
    <text evidence="1">The sequence shown here is derived from an EMBL/GenBank/DDBJ whole genome shotgun (WGS) entry which is preliminary data.</text>
</comment>
<accession>A0A179SQ85</accession>
<reference evidence="2" key="1">
    <citation type="submission" date="2016-04" db="EMBL/GenBank/DDBJ databases">
        <authorList>
            <person name="Lyu Z."/>
            <person name="Lyu W."/>
        </authorList>
    </citation>
    <scope>NUCLEOTIDE SEQUENCE [LARGE SCALE GENOMIC DNA]</scope>
    <source>
        <strain evidence="2">C44</strain>
    </source>
</reference>
<gene>
    <name evidence="1" type="ORF">A6K24_12530</name>
</gene>
<dbReference type="Proteomes" id="UP000078534">
    <property type="component" value="Unassembled WGS sequence"/>
</dbReference>
<keyword evidence="2" id="KW-1185">Reference proteome</keyword>
<proteinExistence type="predicted"/>
<protein>
    <submittedName>
        <fullName evidence="1">Uncharacterized protein</fullName>
    </submittedName>
</protein>
<name>A0A179SQ85_9BACI</name>
<dbReference type="OrthoDB" id="1494490at2"/>
<evidence type="ECO:0000313" key="2">
    <source>
        <dbReference type="Proteomes" id="UP000078534"/>
    </source>
</evidence>
<dbReference type="AlphaFoldDB" id="A0A179SQ85"/>
<dbReference type="EMBL" id="LWSG01000045">
    <property type="protein sequence ID" value="OAS82473.1"/>
    <property type="molecule type" value="Genomic_DNA"/>
</dbReference>
<dbReference type="RefSeq" id="WP_066339820.1">
    <property type="nucleotide sequence ID" value="NZ_LWSG01000045.1"/>
</dbReference>
<sequence length="143" mass="16908">MNLYKLNPLKEWTCDVCSEVISDTNSTWLEWETNDTTNNDENFRLVHQECKRSSTDSDFTLKDLYLYRVVGQDGLAKLLNTLEHLNLHNLEDFTEIIRRLHLPYYEEARQYLSKARSSGDYRSTEITEKDCKNIISEYAKETI</sequence>
<evidence type="ECO:0000313" key="1">
    <source>
        <dbReference type="EMBL" id="OAS82473.1"/>
    </source>
</evidence>